<keyword evidence="2" id="KW-0413">Isomerase</keyword>
<dbReference type="SUPFAM" id="SSF55811">
    <property type="entry name" value="Nudix"/>
    <property type="match status" value="1"/>
</dbReference>
<dbReference type="Gene3D" id="3.90.79.10">
    <property type="entry name" value="Nucleoside Triphosphate Pyrophosphohydrolase"/>
    <property type="match status" value="1"/>
</dbReference>
<name>A0A221V3X0_9FLAO</name>
<evidence type="ECO:0000313" key="3">
    <source>
        <dbReference type="Proteomes" id="UP000204551"/>
    </source>
</evidence>
<dbReference type="Pfam" id="PF00293">
    <property type="entry name" value="NUDIX"/>
    <property type="match status" value="1"/>
</dbReference>
<dbReference type="KEGG" id="aalg:AREALGSMS7_04699"/>
<sequence>MDELIDVLDADGNYTGKAIMKSEAHRQGIFHPSIHVWLYTKNGEILIQQRAKNKDTHPGLWDVSVAGHIGAGEDVTESAIREVEEEIGLEITNEDLNKIGVFKYSHQHHKDLLDCEFHHTFLCELKVPLAKLEMQKSEVADLAMIPLHRLIGELTNKETAIKYVPYGQDYFKTVFKLIETKLQLL</sequence>
<evidence type="ECO:0000259" key="1">
    <source>
        <dbReference type="PROSITE" id="PS51462"/>
    </source>
</evidence>
<reference evidence="2 3" key="1">
    <citation type="submission" date="2017-07" db="EMBL/GenBank/DDBJ databases">
        <title>Genome Sequence of Arenibacter algicola Strain SMS7 Isolated from a culture of the Diatom Skeletonema marinoi.</title>
        <authorList>
            <person name="Topel M."/>
            <person name="Pinder M.I.M."/>
            <person name="Johansson O.N."/>
            <person name="Kourtchenko O."/>
            <person name="Godhe A."/>
            <person name="Clarke A.K."/>
        </authorList>
    </citation>
    <scope>NUCLEOTIDE SEQUENCE [LARGE SCALE GENOMIC DNA]</scope>
    <source>
        <strain evidence="2 3">SMS7</strain>
    </source>
</reference>
<protein>
    <submittedName>
        <fullName evidence="2">Isopentenyl-diphosphate Delta-isomerase</fullName>
        <ecNumber evidence="2">5.3.3.2</ecNumber>
    </submittedName>
</protein>
<dbReference type="PANTHER" id="PTHR10885:SF0">
    <property type="entry name" value="ISOPENTENYL-DIPHOSPHATE DELTA-ISOMERASE"/>
    <property type="match status" value="1"/>
</dbReference>
<accession>A0A221V3X0</accession>
<dbReference type="InterPro" id="IPR000086">
    <property type="entry name" value="NUDIX_hydrolase_dom"/>
</dbReference>
<organism evidence="2 3">
    <name type="scientific">Arenibacter algicola</name>
    <dbReference type="NCBI Taxonomy" id="616991"/>
    <lineage>
        <taxon>Bacteria</taxon>
        <taxon>Pseudomonadati</taxon>
        <taxon>Bacteroidota</taxon>
        <taxon>Flavobacteriia</taxon>
        <taxon>Flavobacteriales</taxon>
        <taxon>Flavobacteriaceae</taxon>
        <taxon>Arenibacter</taxon>
    </lineage>
</organism>
<dbReference type="GO" id="GO:0004452">
    <property type="term" value="F:isopentenyl-diphosphate delta-isomerase activity"/>
    <property type="evidence" value="ECO:0007669"/>
    <property type="project" value="UniProtKB-EC"/>
</dbReference>
<dbReference type="EC" id="5.3.3.2" evidence="2"/>
<dbReference type="AlphaFoldDB" id="A0A221V3X0"/>
<evidence type="ECO:0000313" key="2">
    <source>
        <dbReference type="EMBL" id="ASO08088.1"/>
    </source>
</evidence>
<gene>
    <name evidence="2" type="ORF">AREALGSMS7_04699</name>
</gene>
<dbReference type="CDD" id="cd04692">
    <property type="entry name" value="NUDIX_Hydrolase"/>
    <property type="match status" value="1"/>
</dbReference>
<dbReference type="STRING" id="616991.GCA_000733925_02885"/>
<proteinExistence type="predicted"/>
<dbReference type="PANTHER" id="PTHR10885">
    <property type="entry name" value="ISOPENTENYL-DIPHOSPHATE DELTA-ISOMERASE"/>
    <property type="match status" value="1"/>
</dbReference>
<dbReference type="RefSeq" id="WP_093980224.1">
    <property type="nucleotide sequence ID" value="NZ_CP022515.1"/>
</dbReference>
<feature type="domain" description="Nudix hydrolase" evidence="1">
    <location>
        <begin position="29"/>
        <end position="168"/>
    </location>
</feature>
<dbReference type="EMBL" id="CP022515">
    <property type="protein sequence ID" value="ASO08088.1"/>
    <property type="molecule type" value="Genomic_DNA"/>
</dbReference>
<dbReference type="InterPro" id="IPR015797">
    <property type="entry name" value="NUDIX_hydrolase-like_dom_sf"/>
</dbReference>
<dbReference type="Proteomes" id="UP000204551">
    <property type="component" value="Chromosome"/>
</dbReference>
<dbReference type="PROSITE" id="PS51462">
    <property type="entry name" value="NUDIX"/>
    <property type="match status" value="1"/>
</dbReference>